<feature type="modified residue" description="N6-(pyridoxal phosphate)lysine" evidence="8">
    <location>
        <position position="208"/>
    </location>
</feature>
<comment type="similarity">
    <text evidence="2 9">Belongs to the trans-sulfuration enzymes family.</text>
</comment>
<evidence type="ECO:0000256" key="1">
    <source>
        <dbReference type="ARBA" id="ARBA00001933"/>
    </source>
</evidence>
<protein>
    <submittedName>
        <fullName evidence="10">Cystathionine beta-lyase</fullName>
    </submittedName>
</protein>
<dbReference type="NCBIfam" id="TIGR01324">
    <property type="entry name" value="cysta_beta_ly_B"/>
    <property type="match status" value="1"/>
</dbReference>
<proteinExistence type="inferred from homology"/>
<dbReference type="PIRSF" id="PIRSF001434">
    <property type="entry name" value="CGS"/>
    <property type="match status" value="1"/>
</dbReference>
<dbReference type="GO" id="GO:0019450">
    <property type="term" value="P:L-cysteine catabolic process to pyruvate"/>
    <property type="evidence" value="ECO:0007669"/>
    <property type="project" value="TreeGrafter"/>
</dbReference>
<comment type="cofactor">
    <cofactor evidence="1 9">
        <name>pyridoxal 5'-phosphate</name>
        <dbReference type="ChEBI" id="CHEBI:597326"/>
    </cofactor>
</comment>
<dbReference type="Gene3D" id="3.40.640.10">
    <property type="entry name" value="Type I PLP-dependent aspartate aminotransferase-like (Major domain)"/>
    <property type="match status" value="1"/>
</dbReference>
<dbReference type="InterPro" id="IPR015424">
    <property type="entry name" value="PyrdxlP-dep_Trfase"/>
</dbReference>
<comment type="catalytic activity">
    <reaction evidence="7">
        <text>an S-substituted L-cysteine + H2O = a thiol + pyruvate + NH4(+)</text>
        <dbReference type="Rhea" id="RHEA:18121"/>
        <dbReference type="ChEBI" id="CHEBI:15361"/>
        <dbReference type="ChEBI" id="CHEBI:15377"/>
        <dbReference type="ChEBI" id="CHEBI:28938"/>
        <dbReference type="ChEBI" id="CHEBI:29256"/>
        <dbReference type="ChEBI" id="CHEBI:58717"/>
        <dbReference type="EC" id="4.4.1.13"/>
    </reaction>
</comment>
<dbReference type="InterPro" id="IPR054542">
    <property type="entry name" value="Cys_met_metab_PP"/>
</dbReference>
<dbReference type="GO" id="GO:0047804">
    <property type="term" value="F:cysteine-S-conjugate beta-lyase activity"/>
    <property type="evidence" value="ECO:0007669"/>
    <property type="project" value="UniProtKB-EC"/>
</dbReference>
<dbReference type="Gene3D" id="3.90.1150.10">
    <property type="entry name" value="Aspartate Aminotransferase, domain 1"/>
    <property type="match status" value="1"/>
</dbReference>
<keyword evidence="11" id="KW-1185">Reference proteome</keyword>
<dbReference type="GO" id="GO:0030170">
    <property type="term" value="F:pyridoxal phosphate binding"/>
    <property type="evidence" value="ECO:0007669"/>
    <property type="project" value="InterPro"/>
</dbReference>
<dbReference type="OrthoDB" id="9805807at2"/>
<sequence length="393" mass="43609">MKNLNPEKLTLATRLTQLGRSTQDQRGFVNCPVYRGSTVVFNSVEDLEHSRAEFAYGTLGTPTIKNLEDAWTELAGAAGTVMSPSGLGAVALALMTTLKAGDHLLMPDTVYRPTRSFCDLTLKKFGVTTTYYDPLVGEGIVNLLRPETTTLFLESPGSQTFEIQDVPLMTRIARERGIKTIIDNTWATPVFFQAHRHGCDLSVEAGTKYLSGHSDLLMGMVSANAETWRDLRATYDSMAMLPGAEDCFLALRGLRTLHIRLKEAETRALNIASWLAEQPEVKTILHPAFESCPGHHLWQRDFTGSTGLFSIILDPAYDKSAVTRMLDGLELFGMGYSWGGFESLIIPFNCRDYRTVTQWKEQGATLRLQIGLEDPQDLIADLRAGLDRLHGEE</sequence>
<dbReference type="InterPro" id="IPR000277">
    <property type="entry name" value="Cys/Met-Metab_PyrdxlP-dep_enz"/>
</dbReference>
<evidence type="ECO:0000256" key="6">
    <source>
        <dbReference type="ARBA" id="ARBA00047517"/>
    </source>
</evidence>
<dbReference type="RefSeq" id="WP_105593860.1">
    <property type="nucleotide sequence ID" value="NZ_PDET01000011.1"/>
</dbReference>
<dbReference type="SUPFAM" id="SSF53383">
    <property type="entry name" value="PLP-dependent transferases"/>
    <property type="match status" value="1"/>
</dbReference>
<dbReference type="InterPro" id="IPR006233">
    <property type="entry name" value="Cys_b_lyase_bac"/>
</dbReference>
<dbReference type="AlphaFoldDB" id="A0A2S9I9U4"/>
<evidence type="ECO:0000256" key="8">
    <source>
        <dbReference type="PIRSR" id="PIRSR001434-2"/>
    </source>
</evidence>
<keyword evidence="3 8" id="KW-0663">Pyridoxal phosphate</keyword>
<dbReference type="PROSITE" id="PS00868">
    <property type="entry name" value="CYS_MET_METAB_PP"/>
    <property type="match status" value="1"/>
</dbReference>
<evidence type="ECO:0000256" key="9">
    <source>
        <dbReference type="RuleBase" id="RU362118"/>
    </source>
</evidence>
<evidence type="ECO:0000313" key="10">
    <source>
        <dbReference type="EMBL" id="PRD14494.1"/>
    </source>
</evidence>
<reference evidence="10 11" key="1">
    <citation type="submission" date="2017-10" db="EMBL/GenBank/DDBJ databases">
        <title>Draft genome of two endophytic bacteria isolated from 'guarana' Paullinia cupana (Mart.) Ducke.</title>
        <authorList>
            <person name="Siqueira K.A."/>
            <person name="Liotti R.G."/>
            <person name="Mendes T.A."/>
            <person name="Soares M.A."/>
        </authorList>
    </citation>
    <scope>NUCLEOTIDE SEQUENCE [LARGE SCALE GENOMIC DNA]</scope>
    <source>
        <strain evidence="10 11">342</strain>
    </source>
</reference>
<dbReference type="PANTHER" id="PTHR43500">
    <property type="entry name" value="CYSTATHIONINE BETA-LYASE-RELATED"/>
    <property type="match status" value="1"/>
</dbReference>
<dbReference type="FunFam" id="3.40.640.10:FF:000046">
    <property type="entry name" value="Cystathionine gamma-lyase"/>
    <property type="match status" value="1"/>
</dbReference>
<evidence type="ECO:0000256" key="2">
    <source>
        <dbReference type="ARBA" id="ARBA00009077"/>
    </source>
</evidence>
<evidence type="ECO:0000256" key="4">
    <source>
        <dbReference type="ARBA" id="ARBA00023239"/>
    </source>
</evidence>
<comment type="pathway">
    <text evidence="5">Amino-acid biosynthesis; L-methionine biosynthesis via de novo pathway; L-homocysteine from L-cystathionine: step 1/1.</text>
</comment>
<dbReference type="PANTHER" id="PTHR43500:SF1">
    <property type="entry name" value="CYSTATHIONINE BETA-LYASE-RELATED"/>
    <property type="match status" value="1"/>
</dbReference>
<accession>A0A2S9I9U4</accession>
<evidence type="ECO:0000256" key="3">
    <source>
        <dbReference type="ARBA" id="ARBA00022898"/>
    </source>
</evidence>
<name>A0A2S9I9U4_9GAMM</name>
<evidence type="ECO:0000313" key="11">
    <source>
        <dbReference type="Proteomes" id="UP000239181"/>
    </source>
</evidence>
<evidence type="ECO:0000256" key="7">
    <source>
        <dbReference type="ARBA" id="ARBA00047625"/>
    </source>
</evidence>
<organism evidence="10 11">
    <name type="scientific">Pantoea coffeiphila</name>
    <dbReference type="NCBI Taxonomy" id="1465635"/>
    <lineage>
        <taxon>Bacteria</taxon>
        <taxon>Pseudomonadati</taxon>
        <taxon>Pseudomonadota</taxon>
        <taxon>Gammaproteobacteria</taxon>
        <taxon>Enterobacterales</taxon>
        <taxon>Erwiniaceae</taxon>
        <taxon>Pantoea</taxon>
    </lineage>
</organism>
<evidence type="ECO:0000256" key="5">
    <source>
        <dbReference type="ARBA" id="ARBA00046315"/>
    </source>
</evidence>
<comment type="catalytic activity">
    <reaction evidence="6">
        <text>L,L-cystathionine + H2O = L-homocysteine + pyruvate + NH4(+)</text>
        <dbReference type="Rhea" id="RHEA:13965"/>
        <dbReference type="ChEBI" id="CHEBI:15361"/>
        <dbReference type="ChEBI" id="CHEBI:15377"/>
        <dbReference type="ChEBI" id="CHEBI:28938"/>
        <dbReference type="ChEBI" id="CHEBI:58161"/>
        <dbReference type="ChEBI" id="CHEBI:58199"/>
    </reaction>
</comment>
<keyword evidence="4 10" id="KW-0456">Lyase</keyword>
<dbReference type="EMBL" id="PDET01000011">
    <property type="protein sequence ID" value="PRD14494.1"/>
    <property type="molecule type" value="Genomic_DNA"/>
</dbReference>
<comment type="caution">
    <text evidence="10">The sequence shown here is derived from an EMBL/GenBank/DDBJ whole genome shotgun (WGS) entry which is preliminary data.</text>
</comment>
<dbReference type="InterPro" id="IPR015422">
    <property type="entry name" value="PyrdxlP-dep_Trfase_small"/>
</dbReference>
<dbReference type="InterPro" id="IPR015421">
    <property type="entry name" value="PyrdxlP-dep_Trfase_major"/>
</dbReference>
<dbReference type="Pfam" id="PF01053">
    <property type="entry name" value="Cys_Met_Meta_PP"/>
    <property type="match status" value="1"/>
</dbReference>
<gene>
    <name evidence="10" type="primary">metC</name>
    <name evidence="10" type="ORF">CQW29_16435</name>
</gene>
<dbReference type="GO" id="GO:0019346">
    <property type="term" value="P:transsulfuration"/>
    <property type="evidence" value="ECO:0007669"/>
    <property type="project" value="InterPro"/>
</dbReference>
<dbReference type="Proteomes" id="UP000239181">
    <property type="component" value="Unassembled WGS sequence"/>
</dbReference>